<evidence type="ECO:0000313" key="3">
    <source>
        <dbReference type="Proteomes" id="UP000199529"/>
    </source>
</evidence>
<dbReference type="SFLD" id="SFLDG01018">
    <property type="entry name" value="Squalene/Phytoene_Synthase_Lik"/>
    <property type="match status" value="1"/>
</dbReference>
<keyword evidence="3" id="KW-1185">Reference proteome</keyword>
<reference evidence="3" key="1">
    <citation type="submission" date="2016-10" db="EMBL/GenBank/DDBJ databases">
        <authorList>
            <person name="Varghese N."/>
            <person name="Submissions S."/>
        </authorList>
    </citation>
    <scope>NUCLEOTIDE SEQUENCE [LARGE SCALE GENOMIC DNA]</scope>
    <source>
        <strain evidence="3">CGMCC 4.3530</strain>
    </source>
</reference>
<dbReference type="Pfam" id="PF00494">
    <property type="entry name" value="SQS_PSY"/>
    <property type="match status" value="1"/>
</dbReference>
<dbReference type="Proteomes" id="UP000199529">
    <property type="component" value="Unassembled WGS sequence"/>
</dbReference>
<dbReference type="RefSeq" id="WP_093274037.1">
    <property type="nucleotide sequence ID" value="NZ_FNOK01000046.1"/>
</dbReference>
<accession>A0A1H3Q6Q1</accession>
<dbReference type="Gene3D" id="1.10.600.10">
    <property type="entry name" value="Farnesyl Diphosphate Synthase"/>
    <property type="match status" value="1"/>
</dbReference>
<dbReference type="InterPro" id="IPR002060">
    <property type="entry name" value="Squ/phyt_synthse"/>
</dbReference>
<protein>
    <submittedName>
        <fullName evidence="2">Squalene synthase HpnC</fullName>
    </submittedName>
</protein>
<evidence type="ECO:0000313" key="2">
    <source>
        <dbReference type="EMBL" id="SDZ09184.1"/>
    </source>
</evidence>
<feature type="region of interest" description="Disordered" evidence="1">
    <location>
        <begin position="1"/>
        <end position="25"/>
    </location>
</feature>
<dbReference type="GO" id="GO:0004311">
    <property type="term" value="F:geranylgeranyl diphosphate synthase activity"/>
    <property type="evidence" value="ECO:0007669"/>
    <property type="project" value="InterPro"/>
</dbReference>
<evidence type="ECO:0000256" key="1">
    <source>
        <dbReference type="SAM" id="MobiDB-lite"/>
    </source>
</evidence>
<name>A0A1H3Q6Q1_9PSEU</name>
<dbReference type="STRING" id="418495.SAMN05216215_104617"/>
<dbReference type="AlphaFoldDB" id="A0A1H3Q6Q1"/>
<dbReference type="InterPro" id="IPR044843">
    <property type="entry name" value="Trans_IPPS_bact-type"/>
</dbReference>
<gene>
    <name evidence="2" type="ORF">SAMN05216215_104617</name>
</gene>
<dbReference type="InterPro" id="IPR008949">
    <property type="entry name" value="Isoprenoid_synthase_dom_sf"/>
</dbReference>
<dbReference type="InterPro" id="IPR017827">
    <property type="entry name" value="HSQ_synthase_HpnC"/>
</dbReference>
<dbReference type="PANTHER" id="PTHR31480">
    <property type="entry name" value="BIFUNCTIONAL LYCOPENE CYCLASE/PHYTOENE SYNTHASE"/>
    <property type="match status" value="1"/>
</dbReference>
<proteinExistence type="predicted"/>
<sequence length="302" mass="33513">MVLSLPDGAVTGGDSEHADGMPRSGDFPRSAAVLARMRSENFPVASRILPRGLRQHLHALYGFFRLVDYAGDEAPGNRAALLDFLEVDLKRAYHASARIPMLRALTPTVAECAIPYDVLVKLIDANRQDQRVRRYRTFTELLDYCALSANPVGEAVLHVFGRAEPALITLSDRVCSALQVLEHCQDIAEDYRQDRVYLPTEDMHRFGCQEQDLLADRASTRLCGLIRYEVDRARRMLEAGAPLVGELSGMARVAVAGYVAGGRATAAAFFAAKHDPLRVDVRPGRWRTFAEWGRLYVLGGSW</sequence>
<dbReference type="SUPFAM" id="SSF48576">
    <property type="entry name" value="Terpenoid synthases"/>
    <property type="match status" value="1"/>
</dbReference>
<dbReference type="NCBIfam" id="TIGR03464">
    <property type="entry name" value="HpnC"/>
    <property type="match status" value="1"/>
</dbReference>
<organism evidence="2 3">
    <name type="scientific">Saccharopolyspora shandongensis</name>
    <dbReference type="NCBI Taxonomy" id="418495"/>
    <lineage>
        <taxon>Bacteria</taxon>
        <taxon>Bacillati</taxon>
        <taxon>Actinomycetota</taxon>
        <taxon>Actinomycetes</taxon>
        <taxon>Pseudonocardiales</taxon>
        <taxon>Pseudonocardiaceae</taxon>
        <taxon>Saccharopolyspora</taxon>
    </lineage>
</organism>
<dbReference type="SFLD" id="SFLDG01212">
    <property type="entry name" value="Phytoene_synthase_like"/>
    <property type="match status" value="1"/>
</dbReference>
<dbReference type="OrthoDB" id="9807580at2"/>
<dbReference type="SFLD" id="SFLDS00005">
    <property type="entry name" value="Isoprenoid_Synthase_Type_I"/>
    <property type="match status" value="1"/>
</dbReference>
<dbReference type="EMBL" id="FNOK01000046">
    <property type="protein sequence ID" value="SDZ09184.1"/>
    <property type="molecule type" value="Genomic_DNA"/>
</dbReference>